<comment type="caution">
    <text evidence="3">The sequence shown here is derived from an EMBL/GenBank/DDBJ whole genome shotgun (WGS) entry which is preliminary data.</text>
</comment>
<feature type="domain" description="2EXR" evidence="2">
    <location>
        <begin position="56"/>
        <end position="170"/>
    </location>
</feature>
<dbReference type="Pfam" id="PF20150">
    <property type="entry name" value="2EXR"/>
    <property type="match status" value="1"/>
</dbReference>
<dbReference type="EMBL" id="LCWV01000070">
    <property type="protein sequence ID" value="PWI64337.1"/>
    <property type="molecule type" value="Genomic_DNA"/>
</dbReference>
<evidence type="ECO:0000313" key="3">
    <source>
        <dbReference type="EMBL" id="PWI64337.1"/>
    </source>
</evidence>
<dbReference type="InterPro" id="IPR045518">
    <property type="entry name" value="2EXR"/>
</dbReference>
<accession>A0A2U3DQ01</accession>
<feature type="region of interest" description="Disordered" evidence="1">
    <location>
        <begin position="663"/>
        <end position="711"/>
    </location>
</feature>
<evidence type="ECO:0000259" key="2">
    <source>
        <dbReference type="Pfam" id="PF20150"/>
    </source>
</evidence>
<sequence length="764" mass="83300">MPFSPSLLAEAAPSEGLTHHRVDSLGPRFPPTQPYTTCPDDGQAAESKDTAACSSFLQFGNLPPEIRIYIWHISLREADGPVLLPYRRACLRLVDVSESDEEYIAGQKVVRAEFDPHLLDKVSDPMHFAAICPESRCAALSWITQTEMRPCANRQGSGFARPFDQSRDTLYIEPDKARSFACEWEDYIGDTGGDPLMRSTIARLAVSESFLRAEGTFPPRPTGLEDTSVFEDMLEAAPCANLILVVVDEQPGWRDNALKLQRRWVTEDAGDYRLSWDPDRERFEVAACQSSGNIDEAFKWPPNSCRDQMHNCLGVFDRLHGIGPVVKLEHVSPDDHGWLPGEGANGPRLIRKKLLYTGFRALFVSGYASYLHPAARESRRHAAALEGVNTGSVESGEVGCATDPAHYLSGAADATDAAPRNHAFLGQNVLFTELEPITNNTAVKPKPDFFDGASLQDLHQNLRGDQRLRSTIIPTKHPGVPVAPNFFCEAKGPDGSSAVAQRQACYDGAYGVRAMHTLQNYGESDPRYDGNAYTFSSTYHEACSSSTLITSQHQALSKGGRTPATTVHNAGVTVACEETPTSAQLEPFRSADPPACSAWQDADNALQQLIADDEGEPLQGEAETTAMPRYLRAEEDSYNLSQDSGPQDHDASLSFASSFTSFDTETLRSKHPRRSPSPTKPKRALPSTKGKGADTRQATQPCAPTAPLSSDSGTALAIFERDKDVWTAAAAAISNETEIGATASRFTSWWRAFNLSGHLCGLSS</sequence>
<dbReference type="Proteomes" id="UP000245956">
    <property type="component" value="Unassembled WGS sequence"/>
</dbReference>
<dbReference type="AlphaFoldDB" id="A0A2U3DQ01"/>
<evidence type="ECO:0000313" key="4">
    <source>
        <dbReference type="Proteomes" id="UP000245956"/>
    </source>
</evidence>
<proteinExistence type="predicted"/>
<name>A0A2U3DQ01_PURLI</name>
<reference evidence="3 4" key="1">
    <citation type="journal article" date="2016" name="Front. Microbiol.">
        <title>Genome and transcriptome sequences reveal the specific parasitism of the nematophagous Purpureocillium lilacinum 36-1.</title>
        <authorList>
            <person name="Xie J."/>
            <person name="Li S."/>
            <person name="Mo C."/>
            <person name="Xiao X."/>
            <person name="Peng D."/>
            <person name="Wang G."/>
            <person name="Xiao Y."/>
        </authorList>
    </citation>
    <scope>NUCLEOTIDE SEQUENCE [LARGE SCALE GENOMIC DNA]</scope>
    <source>
        <strain evidence="3 4">36-1</strain>
    </source>
</reference>
<organism evidence="3 4">
    <name type="scientific">Purpureocillium lilacinum</name>
    <name type="common">Paecilomyces lilacinus</name>
    <dbReference type="NCBI Taxonomy" id="33203"/>
    <lineage>
        <taxon>Eukaryota</taxon>
        <taxon>Fungi</taxon>
        <taxon>Dikarya</taxon>
        <taxon>Ascomycota</taxon>
        <taxon>Pezizomycotina</taxon>
        <taxon>Sordariomycetes</taxon>
        <taxon>Hypocreomycetidae</taxon>
        <taxon>Hypocreales</taxon>
        <taxon>Ophiocordycipitaceae</taxon>
        <taxon>Purpureocillium</taxon>
    </lineage>
</organism>
<feature type="compositionally biased region" description="Polar residues" evidence="1">
    <location>
        <begin position="696"/>
        <end position="711"/>
    </location>
</feature>
<protein>
    <recommendedName>
        <fullName evidence="2">2EXR domain-containing protein</fullName>
    </recommendedName>
</protein>
<evidence type="ECO:0000256" key="1">
    <source>
        <dbReference type="SAM" id="MobiDB-lite"/>
    </source>
</evidence>
<gene>
    <name evidence="3" type="ORF">PCL_11252</name>
</gene>